<keyword evidence="3" id="KW-1185">Reference proteome</keyword>
<sequence>MPRPKRANAEDVSASFDDSGNIPDQPVPKKGLNRRRRPSSKPKGRTVSADTVDALKKMDESIEKATRHLKKMPGSREPDARASLNKVLWHPDYCDELESFDLCFHDETIKVCCTTEDPLHDHIRQSYHELDSYDVSMRLKLCAFVPDLIMAAKSSELKIKQAADDVIASIEQAIAQTTEVDE</sequence>
<dbReference type="AlphaFoldDB" id="A0A5B1CFJ3"/>
<gene>
    <name evidence="2" type="ORF">LF1_07690</name>
</gene>
<dbReference type="RefSeq" id="WP_068259151.1">
    <property type="nucleotide sequence ID" value="NZ_VRLW01000001.1"/>
</dbReference>
<proteinExistence type="predicted"/>
<feature type="compositionally biased region" description="Basic residues" evidence="1">
    <location>
        <begin position="31"/>
        <end position="44"/>
    </location>
</feature>
<dbReference type="Proteomes" id="UP000322699">
    <property type="component" value="Unassembled WGS sequence"/>
</dbReference>
<name>A0A5B1CFJ3_9BACT</name>
<protein>
    <submittedName>
        <fullName evidence="2">Uncharacterized protein</fullName>
    </submittedName>
</protein>
<evidence type="ECO:0000313" key="2">
    <source>
        <dbReference type="EMBL" id="KAA1258253.1"/>
    </source>
</evidence>
<evidence type="ECO:0000313" key="3">
    <source>
        <dbReference type="Proteomes" id="UP000322699"/>
    </source>
</evidence>
<organism evidence="2 3">
    <name type="scientific">Rubripirellula obstinata</name>
    <dbReference type="NCBI Taxonomy" id="406547"/>
    <lineage>
        <taxon>Bacteria</taxon>
        <taxon>Pseudomonadati</taxon>
        <taxon>Planctomycetota</taxon>
        <taxon>Planctomycetia</taxon>
        <taxon>Pirellulales</taxon>
        <taxon>Pirellulaceae</taxon>
        <taxon>Rubripirellula</taxon>
    </lineage>
</organism>
<accession>A0A5B1CFJ3</accession>
<feature type="region of interest" description="Disordered" evidence="1">
    <location>
        <begin position="1"/>
        <end position="53"/>
    </location>
</feature>
<comment type="caution">
    <text evidence="2">The sequence shown here is derived from an EMBL/GenBank/DDBJ whole genome shotgun (WGS) entry which is preliminary data.</text>
</comment>
<dbReference type="EMBL" id="VRLW01000001">
    <property type="protein sequence ID" value="KAA1258253.1"/>
    <property type="molecule type" value="Genomic_DNA"/>
</dbReference>
<evidence type="ECO:0000256" key="1">
    <source>
        <dbReference type="SAM" id="MobiDB-lite"/>
    </source>
</evidence>
<reference evidence="2 3" key="1">
    <citation type="submission" date="2019-08" db="EMBL/GenBank/DDBJ databases">
        <title>Deep-cultivation of Planctomycetes and their phenomic and genomic characterization uncovers novel biology.</title>
        <authorList>
            <person name="Wiegand S."/>
            <person name="Jogler M."/>
            <person name="Boedeker C."/>
            <person name="Pinto D."/>
            <person name="Vollmers J."/>
            <person name="Rivas-Marin E."/>
            <person name="Kohn T."/>
            <person name="Peeters S.H."/>
            <person name="Heuer A."/>
            <person name="Rast P."/>
            <person name="Oberbeckmann S."/>
            <person name="Bunk B."/>
            <person name="Jeske O."/>
            <person name="Meyerdierks A."/>
            <person name="Storesund J.E."/>
            <person name="Kallscheuer N."/>
            <person name="Luecker S."/>
            <person name="Lage O.M."/>
            <person name="Pohl T."/>
            <person name="Merkel B.J."/>
            <person name="Hornburger P."/>
            <person name="Mueller R.-W."/>
            <person name="Bruemmer F."/>
            <person name="Labrenz M."/>
            <person name="Spormann A.M."/>
            <person name="Op Den Camp H."/>
            <person name="Overmann J."/>
            <person name="Amann R."/>
            <person name="Jetten M.S.M."/>
            <person name="Mascher T."/>
            <person name="Medema M.H."/>
            <person name="Devos D.P."/>
            <person name="Kaster A.-K."/>
            <person name="Ovreas L."/>
            <person name="Rohde M."/>
            <person name="Galperin M.Y."/>
            <person name="Jogler C."/>
        </authorList>
    </citation>
    <scope>NUCLEOTIDE SEQUENCE [LARGE SCALE GENOMIC DNA]</scope>
    <source>
        <strain evidence="2 3">LF1</strain>
    </source>
</reference>